<name>A0A951IYR6_9BACT</name>
<keyword evidence="1" id="KW-0732">Signal</keyword>
<organism evidence="3 4">
    <name type="scientific">Arthrospiribacter ruber</name>
    <dbReference type="NCBI Taxonomy" id="2487934"/>
    <lineage>
        <taxon>Bacteria</taxon>
        <taxon>Pseudomonadati</taxon>
        <taxon>Bacteroidota</taxon>
        <taxon>Cytophagia</taxon>
        <taxon>Cytophagales</taxon>
        <taxon>Cyclobacteriaceae</taxon>
        <taxon>Arthrospiribacter</taxon>
    </lineage>
</organism>
<dbReference type="InterPro" id="IPR050266">
    <property type="entry name" value="AB_hydrolase_sf"/>
</dbReference>
<protein>
    <submittedName>
        <fullName evidence="3">Alpha/beta fold hydrolase</fullName>
    </submittedName>
</protein>
<dbReference type="InterPro" id="IPR000639">
    <property type="entry name" value="Epox_hydrolase-like"/>
</dbReference>
<dbReference type="GO" id="GO:0016787">
    <property type="term" value="F:hydrolase activity"/>
    <property type="evidence" value="ECO:0007669"/>
    <property type="project" value="UniProtKB-KW"/>
</dbReference>
<dbReference type="PRINTS" id="PR00412">
    <property type="entry name" value="EPOXHYDRLASE"/>
</dbReference>
<evidence type="ECO:0000259" key="2">
    <source>
        <dbReference type="Pfam" id="PF00561"/>
    </source>
</evidence>
<dbReference type="Proteomes" id="UP000727490">
    <property type="component" value="Unassembled WGS sequence"/>
</dbReference>
<keyword evidence="3" id="KW-0378">Hydrolase</keyword>
<dbReference type="PANTHER" id="PTHR43798">
    <property type="entry name" value="MONOACYLGLYCEROL LIPASE"/>
    <property type="match status" value="1"/>
</dbReference>
<evidence type="ECO:0000313" key="3">
    <source>
        <dbReference type="EMBL" id="MBW3468664.1"/>
    </source>
</evidence>
<feature type="domain" description="AB hydrolase-1" evidence="2">
    <location>
        <begin position="54"/>
        <end position="293"/>
    </location>
</feature>
<evidence type="ECO:0000313" key="4">
    <source>
        <dbReference type="Proteomes" id="UP000727490"/>
    </source>
</evidence>
<sequence>MKYSLLVLFITLIINPMAVAQHPWLDKTEYPFTPRKFQINEHHMNYIDEGEGEVMLFVHGTPSWSFDFRKVIKELQRDARCIAIDHIGFGLSDKPKDYDYSTQNHALTLEQFIVEKDLQNITLVLHDFGGPIGIAVALKYPERVKGIIILNSWLWSSKGDPEYEKFVKILRSPLLPFLYRKLNFSPRYILPKSFGPNNKPEKRILKHYSKPFSKSSERNGTLAFAMSLLNDQDWFETLWEQKEKLLDKPMLFIWGLADPIITPKNLEKFKLGFPKANVYQLEGSGHFPQEERPEDVVAAIRRFKCN</sequence>
<feature type="chain" id="PRO_5037554282" evidence="1">
    <location>
        <begin position="21"/>
        <end position="306"/>
    </location>
</feature>
<proteinExistence type="predicted"/>
<dbReference type="InterPro" id="IPR029058">
    <property type="entry name" value="AB_hydrolase_fold"/>
</dbReference>
<dbReference type="Pfam" id="PF00561">
    <property type="entry name" value="Abhydrolase_1"/>
    <property type="match status" value="1"/>
</dbReference>
<dbReference type="EMBL" id="RPHB01000005">
    <property type="protein sequence ID" value="MBW3468664.1"/>
    <property type="molecule type" value="Genomic_DNA"/>
</dbReference>
<feature type="signal peptide" evidence="1">
    <location>
        <begin position="1"/>
        <end position="20"/>
    </location>
</feature>
<keyword evidence="4" id="KW-1185">Reference proteome</keyword>
<dbReference type="InterPro" id="IPR000073">
    <property type="entry name" value="AB_hydrolase_1"/>
</dbReference>
<accession>A0A951IYR6</accession>
<dbReference type="PANTHER" id="PTHR43798:SF24">
    <property type="entry name" value="CIS-3-ALKYL-4-ALKYLOXETAN-2-ONE DECARBOXYLASE"/>
    <property type="match status" value="1"/>
</dbReference>
<comment type="caution">
    <text evidence="3">The sequence shown here is derived from an EMBL/GenBank/DDBJ whole genome shotgun (WGS) entry which is preliminary data.</text>
</comment>
<dbReference type="SUPFAM" id="SSF53474">
    <property type="entry name" value="alpha/beta-Hydrolases"/>
    <property type="match status" value="1"/>
</dbReference>
<dbReference type="AlphaFoldDB" id="A0A951IYR6"/>
<dbReference type="GO" id="GO:0016020">
    <property type="term" value="C:membrane"/>
    <property type="evidence" value="ECO:0007669"/>
    <property type="project" value="TreeGrafter"/>
</dbReference>
<evidence type="ECO:0000256" key="1">
    <source>
        <dbReference type="SAM" id="SignalP"/>
    </source>
</evidence>
<reference evidence="3 4" key="1">
    <citation type="journal article" date="2020" name="Syst. Appl. Microbiol.">
        <title>Arthrospiribacter ruber gen. nov., sp. nov., a novel bacterium isolated from Arthrospira cultures.</title>
        <authorList>
            <person name="Waleron M."/>
            <person name="Misztak A."/>
            <person name="Waleron M.M."/>
            <person name="Furmaniak M."/>
            <person name="Mrozik A."/>
            <person name="Waleron K."/>
        </authorList>
    </citation>
    <scope>NUCLEOTIDE SEQUENCE [LARGE SCALE GENOMIC DNA]</scope>
    <source>
        <strain evidence="3 4">DPMB0001</strain>
    </source>
</reference>
<dbReference type="Gene3D" id="3.40.50.1820">
    <property type="entry name" value="alpha/beta hydrolase"/>
    <property type="match status" value="1"/>
</dbReference>
<dbReference type="PRINTS" id="PR00111">
    <property type="entry name" value="ABHYDROLASE"/>
</dbReference>
<gene>
    <name evidence="3" type="ORF">EGN73_12690</name>
</gene>